<feature type="binding site" evidence="6">
    <location>
        <position position="234"/>
    </location>
    <ligand>
        <name>substrate</name>
    </ligand>
</feature>
<accession>A0A4R3JV03</accession>
<dbReference type="InterPro" id="IPR016377">
    <property type="entry name" value="Sucrose_GGa_phosphorylase-rel"/>
</dbReference>
<dbReference type="InterPro" id="IPR017853">
    <property type="entry name" value="GH"/>
</dbReference>
<reference evidence="8 11" key="1">
    <citation type="journal article" date="2018" name="Int. J. Syst. Evol. Microbiol.">
        <title>Draft Genome Sequence of Faecalimonas umbilicata JCM 30896T, an Acetate-Producing Bacterium Isolated from Human Feces.</title>
        <authorList>
            <person name="Sakamoto M."/>
            <person name="Ikeyama N."/>
            <person name="Yuki M."/>
            <person name="Ohkuma M."/>
        </authorList>
    </citation>
    <scope>NUCLEOTIDE SEQUENCE [LARGE SCALE GENOMIC DNA]</scope>
    <source>
        <strain evidence="8 11">EGH7</strain>
    </source>
</reference>
<comment type="similarity">
    <text evidence="1 4">Belongs to the glycosyl hydrolase 13 family. Sucrose phosphorylase subfamily.</text>
</comment>
<dbReference type="PIRSF" id="PIRSF003059">
    <property type="entry name" value="Sucrose_phosphorylase"/>
    <property type="match status" value="1"/>
</dbReference>
<feature type="binding site" evidence="6">
    <location>
        <position position="392"/>
    </location>
    <ligand>
        <name>substrate</name>
    </ligand>
</feature>
<dbReference type="AlphaFoldDB" id="A0A4R3JV03"/>
<evidence type="ECO:0000313" key="11">
    <source>
        <dbReference type="Proteomes" id="UP000702954"/>
    </source>
</evidence>
<feature type="active site" description="Proton donor" evidence="5">
    <location>
        <position position="234"/>
    </location>
</feature>
<comment type="caution">
    <text evidence="9">The sequence shown here is derived from an EMBL/GenBank/DDBJ whole genome shotgun (WGS) entry which is preliminary data.</text>
</comment>
<dbReference type="Gene3D" id="3.20.20.80">
    <property type="entry name" value="Glycosidases"/>
    <property type="match status" value="1"/>
</dbReference>
<evidence type="ECO:0000259" key="7">
    <source>
        <dbReference type="SMART" id="SM00642"/>
    </source>
</evidence>
<feature type="binding site" evidence="6">
    <location>
        <begin position="191"/>
        <end position="193"/>
    </location>
    <ligand>
        <name>substrate</name>
    </ligand>
</feature>
<evidence type="ECO:0000256" key="4">
    <source>
        <dbReference type="PIRNR" id="PIRNR003059"/>
    </source>
</evidence>
<evidence type="ECO:0000256" key="1">
    <source>
        <dbReference type="ARBA" id="ARBA00008452"/>
    </source>
</evidence>
<dbReference type="InterPro" id="IPR006047">
    <property type="entry name" value="GH13_cat_dom"/>
</dbReference>
<feature type="domain" description="Glycosyl hydrolase family 13 catalytic" evidence="7">
    <location>
        <begin position="6"/>
        <end position="423"/>
    </location>
</feature>
<organism evidence="9 10">
    <name type="scientific">Faecalimonas umbilicata</name>
    <dbReference type="NCBI Taxonomy" id="1912855"/>
    <lineage>
        <taxon>Bacteria</taxon>
        <taxon>Bacillati</taxon>
        <taxon>Bacillota</taxon>
        <taxon>Clostridia</taxon>
        <taxon>Lachnospirales</taxon>
        <taxon>Lachnospiraceae</taxon>
        <taxon>Faecalimonas</taxon>
    </lineage>
</organism>
<dbReference type="SMART" id="SM00642">
    <property type="entry name" value="Aamy"/>
    <property type="match status" value="1"/>
</dbReference>
<dbReference type="InterPro" id="IPR022527">
    <property type="entry name" value="Sucrose_phospho"/>
</dbReference>
<evidence type="ECO:0000256" key="2">
    <source>
        <dbReference type="ARBA" id="ARBA00022676"/>
    </source>
</evidence>
<dbReference type="RefSeq" id="WP_116441151.1">
    <property type="nucleotide sequence ID" value="NZ_BHEO01000002.1"/>
</dbReference>
<dbReference type="EMBL" id="BHEO01000002">
    <property type="protein sequence ID" value="GBU04087.1"/>
    <property type="molecule type" value="Genomic_DNA"/>
</dbReference>
<dbReference type="CDD" id="cd11355">
    <property type="entry name" value="AmyAc_Sucrose_phosphorylase"/>
    <property type="match status" value="1"/>
</dbReference>
<dbReference type="EC" id="2.4.1.329" evidence="4"/>
<keyword evidence="11" id="KW-1185">Reference proteome</keyword>
<feature type="binding site" evidence="6">
    <location>
        <begin position="291"/>
        <end position="292"/>
    </location>
    <ligand>
        <name>substrate</name>
    </ligand>
</feature>
<comment type="catalytic activity">
    <reaction evidence="4">
        <text>sucrose 6(F)-phosphate + phosphate = beta-D-fructose 6-phosphate + alpha-D-glucose 1-phosphate</text>
        <dbReference type="Rhea" id="RHEA:38863"/>
        <dbReference type="ChEBI" id="CHEBI:43474"/>
        <dbReference type="ChEBI" id="CHEBI:57634"/>
        <dbReference type="ChEBI" id="CHEBI:57723"/>
        <dbReference type="ChEBI" id="CHEBI:58601"/>
        <dbReference type="EC" id="2.4.1.329"/>
    </reaction>
</comment>
<feature type="binding site" evidence="6">
    <location>
        <begin position="335"/>
        <end position="338"/>
    </location>
    <ligand>
        <name>substrate</name>
    </ligand>
</feature>
<dbReference type="InterPro" id="IPR045857">
    <property type="entry name" value="O16G_dom_2"/>
</dbReference>
<protein>
    <recommendedName>
        <fullName evidence="4">Sucrose 6(F)-phosphate phosphorylase</fullName>
        <ecNumber evidence="4">2.4.1.329</ecNumber>
    </recommendedName>
</protein>
<evidence type="ECO:0000313" key="10">
    <source>
        <dbReference type="Proteomes" id="UP000294613"/>
    </source>
</evidence>
<feature type="binding site" evidence="6">
    <location>
        <position position="87"/>
    </location>
    <ligand>
        <name>substrate</name>
    </ligand>
</feature>
<dbReference type="PANTHER" id="PTHR38784:SF1">
    <property type="entry name" value="SUCROSE PHOSPHORYLASE"/>
    <property type="match status" value="1"/>
</dbReference>
<proteinExistence type="inferred from homology"/>
<sequence length="485" mass="56820">MKLENKVMLITYADSMGKNLKELHTVLNTYYRDAVGGVHILPFFPSSADRGFAPMRYDVVDEAFGTYEDIEAIGREYYLMFDFMVNHISSSSEYFQDFLKRKNESKYADFFIRYEEFWGKGAPTQEQLDKIYKRKPRAPYIEVEFQDGTTEKIWCTFCEEQIDLDVRKEAVKSFIKGTLEQMCQNGASLIRLDAFAYAIKKADTNCFFVEPDIWELLHEIEQIVGRYEVEILPEIHEHYTIPMKIAEKGFWVYDFALPVLTLHALYNHTGVYLKKWLEMCPMKQFTTLDTHDGIGIVDVKDLLPDEEVYIVQEQMYRQGANVKKIYSSESYNNLDVYQVNTTYYSALGNRDDAYLLARAIQFFAPGIPQVYYVGLLAGENDLELMEKTKNGRDINRHYYTLEEIAGEQERPVVRKLKKLMAIRNMEPAFHLDGKIQVETEGERLMITRKYKENSIRLSADLRSYGFEITRYEKGYENGKETIVWQ</sequence>
<dbReference type="Pfam" id="PF00128">
    <property type="entry name" value="Alpha-amylase"/>
    <property type="match status" value="1"/>
</dbReference>
<reference evidence="9 10" key="2">
    <citation type="submission" date="2019-03" db="EMBL/GenBank/DDBJ databases">
        <title>Genomic Encyclopedia of Type Strains, Phase IV (KMG-IV): sequencing the most valuable type-strain genomes for metagenomic binning, comparative biology and taxonomic classification.</title>
        <authorList>
            <person name="Goeker M."/>
        </authorList>
    </citation>
    <scope>NUCLEOTIDE SEQUENCE [LARGE SCALE GENOMIC DNA]</scope>
    <source>
        <strain evidence="9 10">DSM 103426</strain>
    </source>
</reference>
<keyword evidence="2 4" id="KW-0328">Glycosyltransferase</keyword>
<dbReference type="Gene3D" id="3.90.400.10">
    <property type="entry name" value="Oligo-1,6-glucosidase, Domain 2"/>
    <property type="match status" value="1"/>
</dbReference>
<evidence type="ECO:0000256" key="5">
    <source>
        <dbReference type="PIRSR" id="PIRSR003059-1"/>
    </source>
</evidence>
<dbReference type="Proteomes" id="UP000702954">
    <property type="component" value="Unassembled WGS sequence"/>
</dbReference>
<gene>
    <name evidence="8" type="primary">gtfA</name>
    <name evidence="9" type="ORF">EDD74_101142</name>
    <name evidence="8" type="ORF">FAEUMB_06280</name>
</gene>
<dbReference type="EMBL" id="SLZV01000001">
    <property type="protein sequence ID" value="TCS70292.1"/>
    <property type="molecule type" value="Genomic_DNA"/>
</dbReference>
<evidence type="ECO:0000313" key="9">
    <source>
        <dbReference type="EMBL" id="TCS70292.1"/>
    </source>
</evidence>
<feature type="active site" description="Nucleophile" evidence="5">
    <location>
        <position position="193"/>
    </location>
</feature>
<feature type="binding site" evidence="6">
    <location>
        <position position="49"/>
    </location>
    <ligand>
        <name>substrate</name>
    </ligand>
</feature>
<dbReference type="GO" id="GO:0004645">
    <property type="term" value="F:1,4-alpha-oligoglucan phosphorylase activity"/>
    <property type="evidence" value="ECO:0007669"/>
    <property type="project" value="UniProtKB-UniRule"/>
</dbReference>
<name>A0A4R3JV03_9FIRM</name>
<dbReference type="PANTHER" id="PTHR38784">
    <property type="entry name" value="SUCROSE PHOSPHORYLASE"/>
    <property type="match status" value="1"/>
</dbReference>
<keyword evidence="3 4" id="KW-0808">Transferase</keyword>
<dbReference type="SUPFAM" id="SSF51445">
    <property type="entry name" value="(Trans)glycosidases"/>
    <property type="match status" value="1"/>
</dbReference>
<dbReference type="NCBIfam" id="TIGR03852">
    <property type="entry name" value="sucrose_gtfA"/>
    <property type="match status" value="1"/>
</dbReference>
<evidence type="ECO:0000256" key="3">
    <source>
        <dbReference type="ARBA" id="ARBA00022679"/>
    </source>
</evidence>
<evidence type="ECO:0000313" key="8">
    <source>
        <dbReference type="EMBL" id="GBU04087.1"/>
    </source>
</evidence>
<evidence type="ECO:0000256" key="6">
    <source>
        <dbReference type="PIRSR" id="PIRSR003059-2"/>
    </source>
</evidence>
<dbReference type="GO" id="GO:0005975">
    <property type="term" value="P:carbohydrate metabolic process"/>
    <property type="evidence" value="ECO:0007669"/>
    <property type="project" value="InterPro"/>
</dbReference>
<dbReference type="Proteomes" id="UP000294613">
    <property type="component" value="Unassembled WGS sequence"/>
</dbReference>